<sequence length="180" mass="19682">MRVRQVITGHNAQGKAIFTEDREVEASTAALMPGLGFHMLWSTPGISTFPDDGRESGSPSYFPPEGGHRFLIFTIPATREAPAPGTDLVVARADADRLLPGLLEKMEPDHPGMHRSDTIDFIYVLEGEIVLELDDGRETLLRTGDTAVQNGTRHAWRNRSGSPCRLLVCMAGARHQPPQG</sequence>
<dbReference type="PANTHER" id="PTHR36156:SF2">
    <property type="entry name" value="CUPIN TYPE-2 DOMAIN-CONTAINING PROTEIN"/>
    <property type="match status" value="1"/>
</dbReference>
<keyword evidence="3" id="KW-1185">Reference proteome</keyword>
<dbReference type="InterPro" id="IPR014710">
    <property type="entry name" value="RmlC-like_jellyroll"/>
</dbReference>
<gene>
    <name evidence="2" type="ORF">GCM10007935_35700</name>
</gene>
<dbReference type="EMBL" id="BSPB01000045">
    <property type="protein sequence ID" value="GLS16130.1"/>
    <property type="molecule type" value="Genomic_DNA"/>
</dbReference>
<protein>
    <submittedName>
        <fullName evidence="2">Cupin</fullName>
    </submittedName>
</protein>
<comment type="caution">
    <text evidence="2">The sequence shown here is derived from an EMBL/GenBank/DDBJ whole genome shotgun (WGS) entry which is preliminary data.</text>
</comment>
<dbReference type="SUPFAM" id="SSF51182">
    <property type="entry name" value="RmlC-like cupins"/>
    <property type="match status" value="1"/>
</dbReference>
<evidence type="ECO:0000259" key="1">
    <source>
        <dbReference type="Pfam" id="PF07883"/>
    </source>
</evidence>
<evidence type="ECO:0000313" key="3">
    <source>
        <dbReference type="Proteomes" id="UP001156903"/>
    </source>
</evidence>
<dbReference type="Gene3D" id="2.60.120.10">
    <property type="entry name" value="Jelly Rolls"/>
    <property type="match status" value="1"/>
</dbReference>
<dbReference type="RefSeq" id="WP_284308925.1">
    <property type="nucleotide sequence ID" value="NZ_BSPB01000045.1"/>
</dbReference>
<proteinExistence type="predicted"/>
<organism evidence="2 3">
    <name type="scientific">Hydrogenophaga electricum</name>
    <dbReference type="NCBI Taxonomy" id="1230953"/>
    <lineage>
        <taxon>Bacteria</taxon>
        <taxon>Pseudomonadati</taxon>
        <taxon>Pseudomonadota</taxon>
        <taxon>Betaproteobacteria</taxon>
        <taxon>Burkholderiales</taxon>
        <taxon>Comamonadaceae</taxon>
        <taxon>Hydrogenophaga</taxon>
    </lineage>
</organism>
<reference evidence="3" key="1">
    <citation type="journal article" date="2019" name="Int. J. Syst. Evol. Microbiol.">
        <title>The Global Catalogue of Microorganisms (GCM) 10K type strain sequencing project: providing services to taxonomists for standard genome sequencing and annotation.</title>
        <authorList>
            <consortium name="The Broad Institute Genomics Platform"/>
            <consortium name="The Broad Institute Genome Sequencing Center for Infectious Disease"/>
            <person name="Wu L."/>
            <person name="Ma J."/>
        </authorList>
    </citation>
    <scope>NUCLEOTIDE SEQUENCE [LARGE SCALE GENOMIC DNA]</scope>
    <source>
        <strain evidence="3">NBRC 109341</strain>
    </source>
</reference>
<dbReference type="CDD" id="cd02231">
    <property type="entry name" value="cupin_BLL6423-like"/>
    <property type="match status" value="1"/>
</dbReference>
<name>A0ABQ6C7X3_9BURK</name>
<dbReference type="InterPro" id="IPR011051">
    <property type="entry name" value="RmlC_Cupin_sf"/>
</dbReference>
<evidence type="ECO:0000313" key="2">
    <source>
        <dbReference type="EMBL" id="GLS16130.1"/>
    </source>
</evidence>
<dbReference type="Pfam" id="PF07883">
    <property type="entry name" value="Cupin_2"/>
    <property type="match status" value="1"/>
</dbReference>
<dbReference type="InterPro" id="IPR013096">
    <property type="entry name" value="Cupin_2"/>
</dbReference>
<dbReference type="InterPro" id="IPR047142">
    <property type="entry name" value="OryJ/VirC-like"/>
</dbReference>
<dbReference type="PANTHER" id="PTHR36156">
    <property type="entry name" value="SLR2101 PROTEIN"/>
    <property type="match status" value="1"/>
</dbReference>
<dbReference type="Proteomes" id="UP001156903">
    <property type="component" value="Unassembled WGS sequence"/>
</dbReference>
<feature type="domain" description="Cupin type-2" evidence="1">
    <location>
        <begin position="106"/>
        <end position="168"/>
    </location>
</feature>
<accession>A0ABQ6C7X3</accession>